<name>A0A0F8Y549_9ZZZZ</name>
<reference evidence="1" key="1">
    <citation type="journal article" date="2015" name="Nature">
        <title>Complex archaea that bridge the gap between prokaryotes and eukaryotes.</title>
        <authorList>
            <person name="Spang A."/>
            <person name="Saw J.H."/>
            <person name="Jorgensen S.L."/>
            <person name="Zaremba-Niedzwiedzka K."/>
            <person name="Martijn J."/>
            <person name="Lind A.E."/>
            <person name="van Eijk R."/>
            <person name="Schleper C."/>
            <person name="Guy L."/>
            <person name="Ettema T.J."/>
        </authorList>
    </citation>
    <scope>NUCLEOTIDE SEQUENCE</scope>
</reference>
<gene>
    <name evidence="1" type="ORF">LCGC14_2940510</name>
</gene>
<accession>A0A0F8Y549</accession>
<dbReference type="EMBL" id="LAZR01058966">
    <property type="protein sequence ID" value="KKK68790.1"/>
    <property type="molecule type" value="Genomic_DNA"/>
</dbReference>
<sequence length="304" mass="33283">YVTVQVESGKDEVPLLYKPLYRSQTNANFPRFLQSEIGNVRADVVFLNHLEGQEVRFGTTRTEQGPTVPILTYSAGFEWDEDVEVYNEGWKVEAASTAMGEAYNALLNHLHLDPLISFDYAAAGNTTALQSADSGNRLEAIRVTLRQALADAAGKEDDLSRSAPIRPTIALCNLATAYDLNDSLAVIQDVSAIGAGTNSDDLFLGRQSDTAGPNPSVNQISTIIAYDGASLQMGNLQWNYGGLADNKVLLVQPRKNLFEYIKHDLRVDTERPADLSRLIAAQMVGRARRGLLVVPESSIWEVNL</sequence>
<feature type="non-terminal residue" evidence="1">
    <location>
        <position position="1"/>
    </location>
</feature>
<proteinExistence type="predicted"/>
<dbReference type="Pfam" id="PF25209">
    <property type="entry name" value="Phage_capsid_4"/>
    <property type="match status" value="1"/>
</dbReference>
<organism evidence="1">
    <name type="scientific">marine sediment metagenome</name>
    <dbReference type="NCBI Taxonomy" id="412755"/>
    <lineage>
        <taxon>unclassified sequences</taxon>
        <taxon>metagenomes</taxon>
        <taxon>ecological metagenomes</taxon>
    </lineage>
</organism>
<evidence type="ECO:0000313" key="1">
    <source>
        <dbReference type="EMBL" id="KKK68790.1"/>
    </source>
</evidence>
<comment type="caution">
    <text evidence="1">The sequence shown here is derived from an EMBL/GenBank/DDBJ whole genome shotgun (WGS) entry which is preliminary data.</text>
</comment>
<evidence type="ECO:0008006" key="2">
    <source>
        <dbReference type="Google" id="ProtNLM"/>
    </source>
</evidence>
<protein>
    <recommendedName>
        <fullName evidence="2">DUF2184 domain-containing protein</fullName>
    </recommendedName>
</protein>
<dbReference type="AlphaFoldDB" id="A0A0F8Y549"/>